<dbReference type="KEGG" id="cel:CELE_F49F1.2"/>
<keyword evidence="4" id="KW-1185">Reference proteome</keyword>
<dbReference type="STRING" id="6239.F49F1.2.1"/>
<evidence type="ECO:0000256" key="2">
    <source>
        <dbReference type="SAM" id="SignalP"/>
    </source>
</evidence>
<evidence type="ECO:0000313" key="5">
    <source>
        <dbReference type="WormBase" id="F49F1.2"/>
    </source>
</evidence>
<keyword evidence="1" id="KW-1133">Transmembrane helix</keyword>
<dbReference type="RefSeq" id="NP_001294419.1">
    <property type="nucleotide sequence ID" value="NM_001307490.1"/>
</dbReference>
<feature type="signal peptide" evidence="2">
    <location>
        <begin position="1"/>
        <end position="21"/>
    </location>
</feature>
<dbReference type="WormBase" id="F49F1.2">
    <property type="protein sequence ID" value="CE17085"/>
    <property type="gene ID" value="WBGene00235363"/>
</dbReference>
<name>U4PBT2_CAEEL</name>
<dbReference type="AlphaFoldDB" id="U4PBT2"/>
<sequence>MNFLTLLLVFVALLAVTVVEAGDPDLGGIFSGIGGMLGSIGGLAGAGGGKKK</sequence>
<dbReference type="PaxDb" id="6239-F49F1.2"/>
<organism evidence="3 4">
    <name type="scientific">Caenorhabditis elegans</name>
    <dbReference type="NCBI Taxonomy" id="6239"/>
    <lineage>
        <taxon>Eukaryota</taxon>
        <taxon>Metazoa</taxon>
        <taxon>Ecdysozoa</taxon>
        <taxon>Nematoda</taxon>
        <taxon>Chromadorea</taxon>
        <taxon>Rhabditida</taxon>
        <taxon>Rhabditina</taxon>
        <taxon>Rhabditomorpha</taxon>
        <taxon>Rhabditoidea</taxon>
        <taxon>Rhabditidae</taxon>
        <taxon>Peloderinae</taxon>
        <taxon>Caenorhabditis</taxon>
    </lineage>
</organism>
<dbReference type="Proteomes" id="UP000001940">
    <property type="component" value="Chromosome IV"/>
</dbReference>
<dbReference type="AGR" id="WB:WBGene00235363"/>
<accession>U4PBT2</accession>
<dbReference type="GeneID" id="24104610"/>
<dbReference type="HOGENOM" id="CLU_3108387_0_0_1"/>
<evidence type="ECO:0000256" key="1">
    <source>
        <dbReference type="SAM" id="Phobius"/>
    </source>
</evidence>
<dbReference type="CTD" id="24104610"/>
<evidence type="ECO:0000313" key="3">
    <source>
        <dbReference type="EMBL" id="CDH93188.1"/>
    </source>
</evidence>
<gene>
    <name evidence="3" type="ORF">CELE_F49F1.2</name>
    <name evidence="3 5" type="ORF">F49F1.2</name>
</gene>
<keyword evidence="2" id="KW-0732">Signal</keyword>
<dbReference type="FunCoup" id="U4PBT2">
    <property type="interactions" value="811"/>
</dbReference>
<evidence type="ECO:0000313" key="4">
    <source>
        <dbReference type="Proteomes" id="UP000001940"/>
    </source>
</evidence>
<dbReference type="Bgee" id="WBGene00235363">
    <property type="expression patterns" value="Expressed in pharyngeal muscle cell (C elegans) and 1 other cell type or tissue"/>
</dbReference>
<dbReference type="EMBL" id="BX284604">
    <property type="protein sequence ID" value="CDH93188.1"/>
    <property type="molecule type" value="Genomic_DNA"/>
</dbReference>
<feature type="transmembrane region" description="Helical" evidence="1">
    <location>
        <begin position="31"/>
        <end position="49"/>
    </location>
</feature>
<dbReference type="eggNOG" id="ENOG502TJ9M">
    <property type="taxonomic scope" value="Eukaryota"/>
</dbReference>
<dbReference type="InParanoid" id="U4PBT2"/>
<feature type="chain" id="PRO_5004652818" evidence="2">
    <location>
        <begin position="22"/>
        <end position="52"/>
    </location>
</feature>
<reference evidence="3 4" key="1">
    <citation type="journal article" date="1998" name="Science">
        <title>Genome sequence of the nematode C. elegans: a platform for investigating biology.</title>
        <authorList>
            <consortium name="The C. elegans sequencing consortium"/>
            <person name="Sulson J.E."/>
            <person name="Waterston R."/>
        </authorList>
    </citation>
    <scope>NUCLEOTIDE SEQUENCE [LARGE SCALE GENOMIC DNA]</scope>
    <source>
        <strain evidence="3 4">Bristol N2</strain>
    </source>
</reference>
<keyword evidence="1" id="KW-0472">Membrane</keyword>
<proteinExistence type="predicted"/>
<dbReference type="SMR" id="U4PBT2"/>
<protein>
    <submittedName>
        <fullName evidence="3">Glycine Rich Secreted Protein</fullName>
    </submittedName>
</protein>
<keyword evidence="1" id="KW-0812">Transmembrane</keyword>